<dbReference type="InterPro" id="IPR050661">
    <property type="entry name" value="BglG_antiterminators"/>
</dbReference>
<gene>
    <name evidence="1" type="ORF">P4447_05915</name>
</gene>
<feature type="non-terminal residue" evidence="1">
    <location>
        <position position="109"/>
    </location>
</feature>
<organism evidence="1 2">
    <name type="scientific">Bacillus xiapuensis</name>
    <dbReference type="NCBI Taxonomy" id="2014075"/>
    <lineage>
        <taxon>Bacteria</taxon>
        <taxon>Bacillati</taxon>
        <taxon>Bacillota</taxon>
        <taxon>Bacilli</taxon>
        <taxon>Bacillales</taxon>
        <taxon>Bacillaceae</taxon>
        <taxon>Bacillus</taxon>
    </lineage>
</organism>
<dbReference type="Proteomes" id="UP001330749">
    <property type="component" value="Unassembled WGS sequence"/>
</dbReference>
<dbReference type="PANTHER" id="PTHR30185:SF9">
    <property type="entry name" value="MANNITOL-SPECIFIC PHOSPHOTRANSFERASE ENZYME IIA COMPONENT"/>
    <property type="match status" value="1"/>
</dbReference>
<accession>A0ABU6N739</accession>
<sequence>MMIDKRPLLLLDYLLKVKSIKMNQIMDATQLTKRQISYDLDKVNQWLKESDLPTIQYKGTHYIVVPDAVVEYFRDNETNRHKQDFVFTEEERLAVIYLYLFKRSDAISS</sequence>
<reference evidence="1 2" key="1">
    <citation type="submission" date="2023-03" db="EMBL/GenBank/DDBJ databases">
        <title>Bacillus Genome Sequencing.</title>
        <authorList>
            <person name="Dunlap C."/>
        </authorList>
    </citation>
    <scope>NUCLEOTIDE SEQUENCE [LARGE SCALE GENOMIC DNA]</scope>
    <source>
        <strain evidence="1 2">B-14544</strain>
    </source>
</reference>
<keyword evidence="2" id="KW-1185">Reference proteome</keyword>
<proteinExistence type="predicted"/>
<evidence type="ECO:0000313" key="1">
    <source>
        <dbReference type="EMBL" id="MED3562033.1"/>
    </source>
</evidence>
<comment type="caution">
    <text evidence="1">The sequence shown here is derived from an EMBL/GenBank/DDBJ whole genome shotgun (WGS) entry which is preliminary data.</text>
</comment>
<evidence type="ECO:0000313" key="2">
    <source>
        <dbReference type="Proteomes" id="UP001330749"/>
    </source>
</evidence>
<dbReference type="EMBL" id="JARMQG010000066">
    <property type="protein sequence ID" value="MED3562033.1"/>
    <property type="molecule type" value="Genomic_DNA"/>
</dbReference>
<protein>
    <submittedName>
        <fullName evidence="1">PTS fructose transporter subunit IIA</fullName>
    </submittedName>
</protein>
<name>A0ABU6N739_9BACI</name>
<dbReference type="PANTHER" id="PTHR30185">
    <property type="entry name" value="CRYPTIC BETA-GLUCOSIDE BGL OPERON ANTITERMINATOR"/>
    <property type="match status" value="1"/>
</dbReference>